<dbReference type="AlphaFoldDB" id="A0A1I7YY92"/>
<evidence type="ECO:0000313" key="2">
    <source>
        <dbReference type="WBParaSite" id="L893_g20734.t1"/>
    </source>
</evidence>
<organism evidence="1 2">
    <name type="scientific">Steinernema glaseri</name>
    <dbReference type="NCBI Taxonomy" id="37863"/>
    <lineage>
        <taxon>Eukaryota</taxon>
        <taxon>Metazoa</taxon>
        <taxon>Ecdysozoa</taxon>
        <taxon>Nematoda</taxon>
        <taxon>Chromadorea</taxon>
        <taxon>Rhabditida</taxon>
        <taxon>Tylenchina</taxon>
        <taxon>Panagrolaimomorpha</taxon>
        <taxon>Strongyloidoidea</taxon>
        <taxon>Steinernematidae</taxon>
        <taxon>Steinernema</taxon>
    </lineage>
</organism>
<protein>
    <submittedName>
        <fullName evidence="2">Alkaline phosphatase</fullName>
    </submittedName>
</protein>
<name>A0A1I7YY92_9BILA</name>
<dbReference type="Proteomes" id="UP000095287">
    <property type="component" value="Unplaced"/>
</dbReference>
<reference evidence="2" key="1">
    <citation type="submission" date="2016-11" db="UniProtKB">
        <authorList>
            <consortium name="WormBaseParasite"/>
        </authorList>
    </citation>
    <scope>IDENTIFICATION</scope>
</reference>
<proteinExistence type="predicted"/>
<accession>A0A1I7YY92</accession>
<keyword evidence="1" id="KW-1185">Reference proteome</keyword>
<evidence type="ECO:0000313" key="1">
    <source>
        <dbReference type="Proteomes" id="UP000095287"/>
    </source>
</evidence>
<sequence length="88" mass="9397">MAPTAGRLALLPAAERAADSTTEAARLAAHKLGYTSDYQPLQNNCTATHKLGYTSDYQPLQNKYLTKQLLANIVHKKPGVIGTGVICA</sequence>
<dbReference type="WBParaSite" id="L893_g20734.t1">
    <property type="protein sequence ID" value="L893_g20734.t1"/>
    <property type="gene ID" value="L893_g20734"/>
</dbReference>